<feature type="region of interest" description="Disordered" evidence="2">
    <location>
        <begin position="70"/>
        <end position="97"/>
    </location>
</feature>
<dbReference type="InterPro" id="IPR008807">
    <property type="entry name" value="ROS_MUCR"/>
</dbReference>
<dbReference type="RefSeq" id="WP_378212825.1">
    <property type="nucleotide sequence ID" value="NZ_JBHLZP010000774.1"/>
</dbReference>
<evidence type="ECO:0000256" key="1">
    <source>
        <dbReference type="ARBA" id="ARBA00007031"/>
    </source>
</evidence>
<sequence>MSSVSIQSSEAGVQPEADGRLLCLECGRWYRALGSHLVQGEGTTPEAYRERHGLPATLPLAAADLRSRWREQTRRRRESGDLPTAVDPAVSATGRRNGAARHALTAARPGVRTVHQAGIVKARALAVAKARASLDETAVRLGHADWHRLIADTCHLDAGMVARLTGRERQTITYWRRKLVGPDWKTASGYLHPNRAAAYARIDREFAARGWTSLADALAGTGIRALARTLATTTPSLRAWEHHRRARSGLDQVDGAE</sequence>
<comment type="similarity">
    <text evidence="1">Belongs to the ros/MucR family.</text>
</comment>
<evidence type="ECO:0000313" key="4">
    <source>
        <dbReference type="Proteomes" id="UP001589627"/>
    </source>
</evidence>
<evidence type="ECO:0000256" key="2">
    <source>
        <dbReference type="SAM" id="MobiDB-lite"/>
    </source>
</evidence>
<name>A0ABV5YX62_9ACTN</name>
<gene>
    <name evidence="3" type="ORF">ACFFNX_46730</name>
</gene>
<accession>A0ABV5YX62</accession>
<comment type="caution">
    <text evidence="3">The sequence shown here is derived from an EMBL/GenBank/DDBJ whole genome shotgun (WGS) entry which is preliminary data.</text>
</comment>
<evidence type="ECO:0000313" key="3">
    <source>
        <dbReference type="EMBL" id="MFB9839665.1"/>
    </source>
</evidence>
<protein>
    <submittedName>
        <fullName evidence="3">MucR family transcriptional regulator</fullName>
    </submittedName>
</protein>
<reference evidence="3 4" key="1">
    <citation type="submission" date="2024-09" db="EMBL/GenBank/DDBJ databases">
        <authorList>
            <person name="Sun Q."/>
            <person name="Mori K."/>
        </authorList>
    </citation>
    <scope>NUCLEOTIDE SEQUENCE [LARGE SCALE GENOMIC DNA]</scope>
    <source>
        <strain evidence="3 4">TBRC 0563</strain>
    </source>
</reference>
<dbReference type="Proteomes" id="UP001589627">
    <property type="component" value="Unassembled WGS sequence"/>
</dbReference>
<dbReference type="Gene3D" id="1.10.10.1550">
    <property type="entry name" value="ROS/MUCR transcriptional regulator protein"/>
    <property type="match status" value="1"/>
</dbReference>
<dbReference type="Pfam" id="PF05443">
    <property type="entry name" value="ROS_MUCR"/>
    <property type="match status" value="1"/>
</dbReference>
<proteinExistence type="inferred from homology"/>
<organism evidence="3 4">
    <name type="scientific">Actinoallomurus acaciae</name>
    <dbReference type="NCBI Taxonomy" id="502577"/>
    <lineage>
        <taxon>Bacteria</taxon>
        <taxon>Bacillati</taxon>
        <taxon>Actinomycetota</taxon>
        <taxon>Actinomycetes</taxon>
        <taxon>Streptosporangiales</taxon>
        <taxon>Thermomonosporaceae</taxon>
        <taxon>Actinoallomurus</taxon>
    </lineage>
</organism>
<dbReference type="InterPro" id="IPR041920">
    <property type="entry name" value="ROS/MUCR_sf"/>
</dbReference>
<keyword evidence="4" id="KW-1185">Reference proteome</keyword>
<dbReference type="EMBL" id="JBHLZP010000774">
    <property type="protein sequence ID" value="MFB9839665.1"/>
    <property type="molecule type" value="Genomic_DNA"/>
</dbReference>